<dbReference type="InterPro" id="IPR000300">
    <property type="entry name" value="IPPc"/>
</dbReference>
<dbReference type="InterPro" id="IPR046985">
    <property type="entry name" value="IP5"/>
</dbReference>
<dbReference type="RefSeq" id="XP_953630.1">
    <property type="nucleotide sequence ID" value="XM_948537.1"/>
</dbReference>
<sequence length="391" mass="45763">MYKWVDDKNSVQINGDYLDHWEPIRIFVGTWNMGYKKIDAKQFSTDVMCSCNTHFPENYECMTCNARFSHPLSDWIGLDYDLYFITLQECVSPNFFELVSRFLEKCKHPLERVFFKTDRILGFGEGAVVSRKMTCIAAWVRKDFLANGVVRVCGSKALYLSVYNRSKGVVCLQIKVFGQLICLLGCHLPSDYMERQKSFQTILSKLTCLFGENEKLIFKDVFHHIIWAGDFNFKLNIPLEHAVTNIVNGTLDKLIKYDEFHLSTSPLKDQKFCEDVIRFDPTYKKRENREVLDKGKKNWFEMEYLTSESKWYTLNTERVPSWTDRVLKWSDKTLETCLFFEPTSYRSAVPKNKTPLLISDHSPVSCAFMLRPLNRNIAMPVKLNSHTFKFD</sequence>
<dbReference type="InterPro" id="IPR036691">
    <property type="entry name" value="Endo/exonu/phosph_ase_sf"/>
</dbReference>
<dbReference type="GO" id="GO:0004439">
    <property type="term" value="F:phosphatidylinositol-4,5-bisphosphate 5-phosphatase activity"/>
    <property type="evidence" value="ECO:0007669"/>
    <property type="project" value="TreeGrafter"/>
</dbReference>
<protein>
    <submittedName>
        <fullName evidence="2">Inositol phosphatase, putative</fullName>
    </submittedName>
</protein>
<dbReference type="KEGG" id="tan:TA16560"/>
<dbReference type="GO" id="GO:0046856">
    <property type="term" value="P:phosphatidylinositol dephosphorylation"/>
    <property type="evidence" value="ECO:0007669"/>
    <property type="project" value="InterPro"/>
</dbReference>
<dbReference type="SMART" id="SM00128">
    <property type="entry name" value="IPPc"/>
    <property type="match status" value="1"/>
</dbReference>
<dbReference type="PANTHER" id="PTHR11200:SF275">
    <property type="entry name" value="LD06095P"/>
    <property type="match status" value="1"/>
</dbReference>
<dbReference type="SUPFAM" id="SSF56219">
    <property type="entry name" value="DNase I-like"/>
    <property type="match status" value="1"/>
</dbReference>
<dbReference type="eggNOG" id="KOG0566">
    <property type="taxonomic scope" value="Eukaryota"/>
</dbReference>
<proteinExistence type="predicted"/>
<evidence type="ECO:0000259" key="1">
    <source>
        <dbReference type="SMART" id="SM00128"/>
    </source>
</evidence>
<reference evidence="2 3" key="1">
    <citation type="journal article" date="2005" name="Science">
        <title>Genome of the host-cell transforming parasite Theileria annulata compared with T. parva.</title>
        <authorList>
            <person name="Pain A."/>
            <person name="Renauld H."/>
            <person name="Berriman M."/>
            <person name="Murphy L."/>
            <person name="Yeats C.A."/>
            <person name="Weir W."/>
            <person name="Kerhornou A."/>
            <person name="Aslett M."/>
            <person name="Bishop R."/>
            <person name="Bouchier C."/>
            <person name="Cochet M."/>
            <person name="Coulson R.M.R."/>
            <person name="Cronin A."/>
            <person name="de Villiers E.P."/>
            <person name="Fraser A."/>
            <person name="Fosker N."/>
            <person name="Gardner M."/>
            <person name="Goble A."/>
            <person name="Griffiths-Jones S."/>
            <person name="Harris D.E."/>
            <person name="Katzer F."/>
            <person name="Larke N."/>
            <person name="Lord A."/>
            <person name="Maser P."/>
            <person name="McKellar S."/>
            <person name="Mooney P."/>
            <person name="Morton F."/>
            <person name="Nene V."/>
            <person name="O'Neil S."/>
            <person name="Price C."/>
            <person name="Quail M.A."/>
            <person name="Rabbinowitsch E."/>
            <person name="Rawlings N.D."/>
            <person name="Rutter S."/>
            <person name="Saunders D."/>
            <person name="Seeger K."/>
            <person name="Shah T."/>
            <person name="Squares R."/>
            <person name="Squares S."/>
            <person name="Tivey A."/>
            <person name="Walker A.R."/>
            <person name="Woodward J."/>
            <person name="Dobbelaere D.A.E."/>
            <person name="Langsley G."/>
            <person name="Rajandream M.A."/>
            <person name="McKeever D."/>
            <person name="Shiels B."/>
            <person name="Tait A."/>
            <person name="Barrell B.G."/>
            <person name="Hall N."/>
        </authorList>
    </citation>
    <scope>NUCLEOTIDE SEQUENCE [LARGE SCALE GENOMIC DNA]</scope>
    <source>
        <strain evidence="3">Ankara</strain>
    </source>
</reference>
<dbReference type="InParanoid" id="Q4UIY7"/>
<evidence type="ECO:0000313" key="2">
    <source>
        <dbReference type="EMBL" id="CAI72952.1"/>
    </source>
</evidence>
<dbReference type="PANTHER" id="PTHR11200">
    <property type="entry name" value="INOSITOL 5-PHOSPHATASE"/>
    <property type="match status" value="1"/>
</dbReference>
<dbReference type="Gene3D" id="3.60.10.10">
    <property type="entry name" value="Endonuclease/exonuclease/phosphatase"/>
    <property type="match status" value="1"/>
</dbReference>
<dbReference type="GeneID" id="3864262"/>
<name>Q4UIY7_THEAN</name>
<dbReference type="VEuPathDB" id="PiroplasmaDB:TA16560"/>
<dbReference type="AlphaFoldDB" id="Q4UIY7"/>
<dbReference type="OMA" id="WEPIRIF"/>
<feature type="domain" description="Inositol polyphosphate-related phosphatase" evidence="1">
    <location>
        <begin position="22"/>
        <end position="376"/>
    </location>
</feature>
<organism evidence="2 3">
    <name type="scientific">Theileria annulata</name>
    <dbReference type="NCBI Taxonomy" id="5874"/>
    <lineage>
        <taxon>Eukaryota</taxon>
        <taxon>Sar</taxon>
        <taxon>Alveolata</taxon>
        <taxon>Apicomplexa</taxon>
        <taxon>Aconoidasida</taxon>
        <taxon>Piroplasmida</taxon>
        <taxon>Theileriidae</taxon>
        <taxon>Theileria</taxon>
    </lineage>
</organism>
<dbReference type="OrthoDB" id="7862313at2759"/>
<gene>
    <name evidence="2" type="ORF">TA16560</name>
</gene>
<dbReference type="Pfam" id="PF22669">
    <property type="entry name" value="Exo_endo_phos2"/>
    <property type="match status" value="1"/>
</dbReference>
<keyword evidence="3" id="KW-1185">Reference proteome</keyword>
<evidence type="ECO:0000313" key="3">
    <source>
        <dbReference type="Proteomes" id="UP000001950"/>
    </source>
</evidence>
<dbReference type="EMBL" id="CR940347">
    <property type="protein sequence ID" value="CAI72952.1"/>
    <property type="molecule type" value="Genomic_DNA"/>
</dbReference>
<dbReference type="Proteomes" id="UP000001950">
    <property type="component" value="Chromosome 1"/>
</dbReference>
<dbReference type="STRING" id="5874.Q4UIY7"/>
<accession>Q4UIY7</accession>